<dbReference type="Proteomes" id="UP000560658">
    <property type="component" value="Unassembled WGS sequence"/>
</dbReference>
<proteinExistence type="predicted"/>
<dbReference type="AlphaFoldDB" id="A0A840CZL0"/>
<evidence type="ECO:0000313" key="2">
    <source>
        <dbReference type="EMBL" id="MBB4043999.1"/>
    </source>
</evidence>
<keyword evidence="3" id="KW-1185">Reference proteome</keyword>
<comment type="caution">
    <text evidence="2">The sequence shown here is derived from an EMBL/GenBank/DDBJ whole genome shotgun (WGS) entry which is preliminary data.</text>
</comment>
<evidence type="ECO:0000313" key="3">
    <source>
        <dbReference type="Proteomes" id="UP000560658"/>
    </source>
</evidence>
<organism evidence="2 3">
    <name type="scientific">Bacteroides reticulotermitis</name>
    <dbReference type="NCBI Taxonomy" id="1133319"/>
    <lineage>
        <taxon>Bacteria</taxon>
        <taxon>Pseudomonadati</taxon>
        <taxon>Bacteroidota</taxon>
        <taxon>Bacteroidia</taxon>
        <taxon>Bacteroidales</taxon>
        <taxon>Bacteroidaceae</taxon>
        <taxon>Bacteroides</taxon>
    </lineage>
</organism>
<evidence type="ECO:0000259" key="1">
    <source>
        <dbReference type="Pfam" id="PF18990"/>
    </source>
</evidence>
<reference evidence="2" key="1">
    <citation type="submission" date="2020-08" db="EMBL/GenBank/DDBJ databases">
        <title>Genomic Encyclopedia of Type Strains, Phase IV (KMG-IV): sequencing the most valuable type-strain genomes for metagenomic binning, comparative biology and taxonomic classification.</title>
        <authorList>
            <person name="Goeker M."/>
        </authorList>
    </citation>
    <scope>NUCLEOTIDE SEQUENCE [LARGE SCALE GENOMIC DNA]</scope>
    <source>
        <strain evidence="2">DSM 105720</strain>
    </source>
</reference>
<protein>
    <recommendedName>
        <fullName evidence="1">DUF5723 domain-containing protein</fullName>
    </recommendedName>
</protein>
<dbReference type="EMBL" id="JACIER010000006">
    <property type="protein sequence ID" value="MBB4043999.1"/>
    <property type="molecule type" value="Genomic_DNA"/>
</dbReference>
<gene>
    <name evidence="2" type="ORF">GGR06_001788</name>
</gene>
<dbReference type="InterPro" id="IPR043781">
    <property type="entry name" value="DUF5723"/>
</dbReference>
<sequence length="481" mass="52845">MEDTHYRMQLNPALTPTRGYFNIPVIGSINATVGSTSLDYQDIIDIIDDSDNFYTNPKFLNRLKDKNHINVNVATEILSAGWYKGKNFWSVNVGLRTDIGATLTKSMFDFLNEMDVIEDNWLNSAYDISGQKMNVNAYTEVGLGYARAINSRLTVGGRVKALLGIGNMNLRMNEVRMSANLPSDARINEFRNMGLDDVNTEAKVNALRNEFNNYHALLAVDARLESSFKGLNLEEEVNEPRYISDIDFENKDLGIAGYGFGIDLGASYKIMDNLTVSASILDLGFISWSKGSTQIANANASGIDLKGSTYTAGIPTDPAVIEADPQATLDIIEANLNRLESDAQGYMDRVSGGDVLDYELLQLRKEEATKSRKSSLASTVVLGAEYGLLDNKLGLGLLSTTRFMKPQTLSEITFSANYRPKNWFNVALSYSVIQSAGKSFGLGLKLGPVFLGTDYMFLGKDSKTVNGFVGISVPLGKRKTT</sequence>
<name>A0A840CZL0_9BACE</name>
<feature type="domain" description="DUF5723" evidence="1">
    <location>
        <begin position="12"/>
        <end position="454"/>
    </location>
</feature>
<dbReference type="Pfam" id="PF18990">
    <property type="entry name" value="DUF5723"/>
    <property type="match status" value="1"/>
</dbReference>
<dbReference type="Gene3D" id="2.40.160.60">
    <property type="entry name" value="Outer membrane protein transport protein (OMPP1/FadL/TodX)"/>
    <property type="match status" value="1"/>
</dbReference>
<accession>A0A840CZL0</accession>